<dbReference type="Proteomes" id="UP000198806">
    <property type="component" value="Unassembled WGS sequence"/>
</dbReference>
<dbReference type="STRING" id="1527.SAMN04489757_104168"/>
<dbReference type="RefSeq" id="WP_091684552.1">
    <property type="nucleotide sequence ID" value="NZ_BAABFM010000079.1"/>
</dbReference>
<reference evidence="2 3" key="1">
    <citation type="submission" date="2016-10" db="EMBL/GenBank/DDBJ databases">
        <authorList>
            <person name="de Groot N.N."/>
        </authorList>
    </citation>
    <scope>NUCLEOTIDE SEQUENCE [LARGE SCALE GENOMIC DNA]</scope>
    <source>
        <strain evidence="2 3">DSM 1283</strain>
    </source>
</reference>
<proteinExistence type="predicted"/>
<feature type="compositionally biased region" description="Polar residues" evidence="1">
    <location>
        <begin position="9"/>
        <end position="24"/>
    </location>
</feature>
<organism evidence="2 3">
    <name type="scientific">Anaerocolumna aminovalerica</name>
    <dbReference type="NCBI Taxonomy" id="1527"/>
    <lineage>
        <taxon>Bacteria</taxon>
        <taxon>Bacillati</taxon>
        <taxon>Bacillota</taxon>
        <taxon>Clostridia</taxon>
        <taxon>Lachnospirales</taxon>
        <taxon>Lachnospiraceae</taxon>
        <taxon>Anaerocolumna</taxon>
    </lineage>
</organism>
<evidence type="ECO:0000256" key="1">
    <source>
        <dbReference type="SAM" id="MobiDB-lite"/>
    </source>
</evidence>
<evidence type="ECO:0008006" key="4">
    <source>
        <dbReference type="Google" id="ProtNLM"/>
    </source>
</evidence>
<dbReference type="InterPro" id="IPR024209">
    <property type="entry name" value="CDIF630_02480-like"/>
</dbReference>
<dbReference type="EMBL" id="FOWD01000004">
    <property type="protein sequence ID" value="SFN92771.1"/>
    <property type="molecule type" value="Genomic_DNA"/>
</dbReference>
<protein>
    <recommendedName>
        <fullName evidence="4">DUF3787 domain-containing protein</fullName>
    </recommendedName>
</protein>
<keyword evidence="3" id="KW-1185">Reference proteome</keyword>
<feature type="region of interest" description="Disordered" evidence="1">
    <location>
        <begin position="1"/>
        <end position="24"/>
    </location>
</feature>
<sequence length="63" mass="7021">MEKDKNVLSGENNSRLDKTSPTNKEVTAAWANIEKLQEVSQVTIPSEYEVGKAKNWVDNGSQL</sequence>
<accession>A0A1I5D1K8</accession>
<dbReference type="OrthoDB" id="1708132at2"/>
<evidence type="ECO:0000313" key="3">
    <source>
        <dbReference type="Proteomes" id="UP000198806"/>
    </source>
</evidence>
<gene>
    <name evidence="2" type="ORF">SAMN04489757_104168</name>
</gene>
<name>A0A1I5D1K8_9FIRM</name>
<evidence type="ECO:0000313" key="2">
    <source>
        <dbReference type="EMBL" id="SFN92771.1"/>
    </source>
</evidence>
<dbReference type="AlphaFoldDB" id="A0A1I5D1K8"/>
<dbReference type="Pfam" id="PF12655">
    <property type="entry name" value="CDIF630_02480-like"/>
    <property type="match status" value="1"/>
</dbReference>